<accession>D7U999</accession>
<keyword evidence="1" id="KW-0472">Membrane</keyword>
<evidence type="ECO:0000256" key="1">
    <source>
        <dbReference type="SAM" id="Phobius"/>
    </source>
</evidence>
<dbReference type="Proteomes" id="UP000009183">
    <property type="component" value="Chromosome 18"/>
</dbReference>
<organism evidence="2 3">
    <name type="scientific">Vitis vinifera</name>
    <name type="common">Grape</name>
    <dbReference type="NCBI Taxonomy" id="29760"/>
    <lineage>
        <taxon>Eukaryota</taxon>
        <taxon>Viridiplantae</taxon>
        <taxon>Streptophyta</taxon>
        <taxon>Embryophyta</taxon>
        <taxon>Tracheophyta</taxon>
        <taxon>Spermatophyta</taxon>
        <taxon>Magnoliopsida</taxon>
        <taxon>eudicotyledons</taxon>
        <taxon>Gunneridae</taxon>
        <taxon>Pentapetalae</taxon>
        <taxon>rosids</taxon>
        <taxon>Vitales</taxon>
        <taxon>Vitaceae</taxon>
        <taxon>Viteae</taxon>
        <taxon>Vitis</taxon>
    </lineage>
</organism>
<keyword evidence="3" id="KW-1185">Reference proteome</keyword>
<dbReference type="HOGENOM" id="CLU_2138098_0_0_1"/>
<dbReference type="EMBL" id="FN596744">
    <property type="protein sequence ID" value="CBI39313.3"/>
    <property type="molecule type" value="Genomic_DNA"/>
</dbReference>
<proteinExistence type="predicted"/>
<feature type="transmembrane region" description="Helical" evidence="1">
    <location>
        <begin position="88"/>
        <end position="109"/>
    </location>
</feature>
<keyword evidence="1" id="KW-1133">Transmembrane helix</keyword>
<dbReference type="PaxDb" id="29760-VIT_18s0041g00860.t01"/>
<feature type="transmembrane region" description="Helical" evidence="1">
    <location>
        <begin position="60"/>
        <end position="82"/>
    </location>
</feature>
<dbReference type="AlphaFoldDB" id="D7U999"/>
<reference evidence="3" key="1">
    <citation type="journal article" date="2007" name="Nature">
        <title>The grapevine genome sequence suggests ancestral hexaploidization in major angiosperm phyla.</title>
        <authorList>
            <consortium name="The French-Italian Public Consortium for Grapevine Genome Characterization."/>
            <person name="Jaillon O."/>
            <person name="Aury J.-M."/>
            <person name="Noel B."/>
            <person name="Policriti A."/>
            <person name="Clepet C."/>
            <person name="Casagrande A."/>
            <person name="Choisne N."/>
            <person name="Aubourg S."/>
            <person name="Vitulo N."/>
            <person name="Jubin C."/>
            <person name="Vezzi A."/>
            <person name="Legeai F."/>
            <person name="Hugueney P."/>
            <person name="Dasilva C."/>
            <person name="Horner D."/>
            <person name="Mica E."/>
            <person name="Jublot D."/>
            <person name="Poulain J."/>
            <person name="Bruyere C."/>
            <person name="Billault A."/>
            <person name="Segurens B."/>
            <person name="Gouyvenoux M."/>
            <person name="Ugarte E."/>
            <person name="Cattonaro F."/>
            <person name="Anthouard V."/>
            <person name="Vico V."/>
            <person name="Del Fabbro C."/>
            <person name="Alaux M."/>
            <person name="Di Gaspero G."/>
            <person name="Dumas V."/>
            <person name="Felice N."/>
            <person name="Paillard S."/>
            <person name="Juman I."/>
            <person name="Moroldo M."/>
            <person name="Scalabrin S."/>
            <person name="Canaguier A."/>
            <person name="Le Clainche I."/>
            <person name="Malacrida G."/>
            <person name="Durand E."/>
            <person name="Pesole G."/>
            <person name="Laucou V."/>
            <person name="Chatelet P."/>
            <person name="Merdinoglu D."/>
            <person name="Delledonne M."/>
            <person name="Pezzotti M."/>
            <person name="Lecharny A."/>
            <person name="Scarpelli C."/>
            <person name="Artiguenave F."/>
            <person name="Pe M.E."/>
            <person name="Valle G."/>
            <person name="Morgante M."/>
            <person name="Caboche M."/>
            <person name="Adam-Blondon A.-F."/>
            <person name="Weissenbach J."/>
            <person name="Quetier F."/>
            <person name="Wincker P."/>
        </authorList>
    </citation>
    <scope>NUCLEOTIDE SEQUENCE [LARGE SCALE GENOMIC DNA]</scope>
    <source>
        <strain evidence="3">cv. Pinot noir / PN40024</strain>
    </source>
</reference>
<gene>
    <name evidence="2" type="ordered locus">VIT_18s0041g00860</name>
</gene>
<evidence type="ECO:0000313" key="2">
    <source>
        <dbReference type="EMBL" id="CBI39313.3"/>
    </source>
</evidence>
<keyword evidence="1" id="KW-0812">Transmembrane</keyword>
<sequence>MGYPSSSTSLHVFQSHCTFQAPSFPNISFPLGITQFQFGSIVCPFTNNAFSIIKRRNGGLSYISFLEFLYCFLQHAFIYFILLSQVELNFVLSTTSFFFFFLLFANNTFMISC</sequence>
<dbReference type="InParanoid" id="D7U999"/>
<evidence type="ECO:0000313" key="3">
    <source>
        <dbReference type="Proteomes" id="UP000009183"/>
    </source>
</evidence>
<name>D7U999_VITVI</name>
<protein>
    <submittedName>
        <fullName evidence="2">Uncharacterized protein</fullName>
    </submittedName>
</protein>